<accession>A0A3S9AAN6</accession>
<dbReference type="PANTHER" id="PTHR42939:SF2">
    <property type="entry name" value="ABC-TYPE TRANSPORTER ATP-BINDING PROTEIN ECSA"/>
    <property type="match status" value="1"/>
</dbReference>
<dbReference type="AlphaFoldDB" id="A0A3S9AAN6"/>
<dbReference type="InterPro" id="IPR003593">
    <property type="entry name" value="AAA+_ATPase"/>
</dbReference>
<evidence type="ECO:0000259" key="4">
    <source>
        <dbReference type="PROSITE" id="PS50893"/>
    </source>
</evidence>
<keyword evidence="1" id="KW-0813">Transport</keyword>
<dbReference type="OrthoDB" id="9804819at2"/>
<sequence length="267" mass="28911">METVLSVKGLTGGYSPRRPVLHDLSFEVGAGEMVGLIGLNGAGKSTAIKHILGLMQPHKGEIRIGGHTLAEQPDTYRSSLAYVPESPLLFDELTVEEHLRLTGMAYDVPESVYGQRSESLLNEFYMTPKRGAFAAHLSKGMRQKVMIMNALLARPSLYVIDEPFLGLDPLAIRALLDKLVEVTREGSAVFMSSHILATVESYCSRFIVLHQGIIVAQGTLQDVCRAAGMREDRSSGVLEEAFYRLVTSKNDGNGDVGGGGTHHGTLG</sequence>
<evidence type="ECO:0000313" key="5">
    <source>
        <dbReference type="EMBL" id="AZN42817.1"/>
    </source>
</evidence>
<dbReference type="InterPro" id="IPR003439">
    <property type="entry name" value="ABC_transporter-like_ATP-bd"/>
</dbReference>
<keyword evidence="3 5" id="KW-0067">ATP-binding</keyword>
<keyword evidence="6" id="KW-1185">Reference proteome</keyword>
<evidence type="ECO:0000313" key="6">
    <source>
        <dbReference type="Proteomes" id="UP000272528"/>
    </source>
</evidence>
<dbReference type="GO" id="GO:0016887">
    <property type="term" value="F:ATP hydrolysis activity"/>
    <property type="evidence" value="ECO:0007669"/>
    <property type="project" value="InterPro"/>
</dbReference>
<dbReference type="KEGG" id="palb:EJC50_26330"/>
<gene>
    <name evidence="5" type="ORF">EJC50_26330</name>
</gene>
<dbReference type="InterPro" id="IPR051782">
    <property type="entry name" value="ABC_Transporter_VariousFunc"/>
</dbReference>
<dbReference type="SMART" id="SM00382">
    <property type="entry name" value="AAA"/>
    <property type="match status" value="1"/>
</dbReference>
<dbReference type="CDD" id="cd03230">
    <property type="entry name" value="ABC_DR_subfamily_A"/>
    <property type="match status" value="1"/>
</dbReference>
<dbReference type="Proteomes" id="UP000272528">
    <property type="component" value="Chromosome"/>
</dbReference>
<protein>
    <submittedName>
        <fullName evidence="5">ABC transporter ATP-binding protein</fullName>
    </submittedName>
</protein>
<evidence type="ECO:0000256" key="2">
    <source>
        <dbReference type="ARBA" id="ARBA00022741"/>
    </source>
</evidence>
<reference evidence="6" key="1">
    <citation type="submission" date="2018-12" db="EMBL/GenBank/DDBJ databases">
        <title>Genome sequence of Peanibacillus sp.</title>
        <authorList>
            <person name="Subramani G."/>
            <person name="Srinivasan S."/>
            <person name="Kim M.K."/>
        </authorList>
    </citation>
    <scope>NUCLEOTIDE SEQUENCE [LARGE SCALE GENOMIC DNA]</scope>
    <source>
        <strain evidence="6">18JY67-1</strain>
    </source>
</reference>
<name>A0A3S9AAN6_9BACL</name>
<proteinExistence type="predicted"/>
<evidence type="ECO:0000256" key="1">
    <source>
        <dbReference type="ARBA" id="ARBA00022448"/>
    </source>
</evidence>
<dbReference type="PROSITE" id="PS50893">
    <property type="entry name" value="ABC_TRANSPORTER_2"/>
    <property type="match status" value="1"/>
</dbReference>
<dbReference type="GO" id="GO:0005524">
    <property type="term" value="F:ATP binding"/>
    <property type="evidence" value="ECO:0007669"/>
    <property type="project" value="UniProtKB-KW"/>
</dbReference>
<organism evidence="5 6">
    <name type="scientific">Paenibacillus albus</name>
    <dbReference type="NCBI Taxonomy" id="2495582"/>
    <lineage>
        <taxon>Bacteria</taxon>
        <taxon>Bacillati</taxon>
        <taxon>Bacillota</taxon>
        <taxon>Bacilli</taxon>
        <taxon>Bacillales</taxon>
        <taxon>Paenibacillaceae</taxon>
        <taxon>Paenibacillus</taxon>
    </lineage>
</organism>
<dbReference type="PANTHER" id="PTHR42939">
    <property type="entry name" value="ABC TRANSPORTER ATP-BINDING PROTEIN ALBC-RELATED"/>
    <property type="match status" value="1"/>
</dbReference>
<dbReference type="InterPro" id="IPR027417">
    <property type="entry name" value="P-loop_NTPase"/>
</dbReference>
<dbReference type="RefSeq" id="WP_126018848.1">
    <property type="nucleotide sequence ID" value="NZ_CP034437.1"/>
</dbReference>
<evidence type="ECO:0000256" key="3">
    <source>
        <dbReference type="ARBA" id="ARBA00022840"/>
    </source>
</evidence>
<dbReference type="SUPFAM" id="SSF52540">
    <property type="entry name" value="P-loop containing nucleoside triphosphate hydrolases"/>
    <property type="match status" value="1"/>
</dbReference>
<feature type="domain" description="ABC transporter" evidence="4">
    <location>
        <begin position="5"/>
        <end position="236"/>
    </location>
</feature>
<dbReference type="EMBL" id="CP034437">
    <property type="protein sequence ID" value="AZN42817.1"/>
    <property type="molecule type" value="Genomic_DNA"/>
</dbReference>
<dbReference type="Pfam" id="PF00005">
    <property type="entry name" value="ABC_tran"/>
    <property type="match status" value="1"/>
</dbReference>
<dbReference type="Gene3D" id="3.40.50.300">
    <property type="entry name" value="P-loop containing nucleotide triphosphate hydrolases"/>
    <property type="match status" value="1"/>
</dbReference>
<keyword evidence="2" id="KW-0547">Nucleotide-binding</keyword>